<dbReference type="Proteomes" id="UP001169862">
    <property type="component" value="Unassembled WGS sequence"/>
</dbReference>
<dbReference type="InterPro" id="IPR002575">
    <property type="entry name" value="Aminoglycoside_PTrfase"/>
</dbReference>
<comment type="similarity">
    <text evidence="7 8">Belongs to the pseudomonas-type ThrB family.</text>
</comment>
<evidence type="ECO:0000256" key="7">
    <source>
        <dbReference type="ARBA" id="ARBA00038240"/>
    </source>
</evidence>
<comment type="caution">
    <text evidence="11">The sequence shown here is derived from an EMBL/GenBank/DDBJ whole genome shotgun (WGS) entry which is preliminary data.</text>
</comment>
<evidence type="ECO:0000259" key="10">
    <source>
        <dbReference type="Pfam" id="PF01636"/>
    </source>
</evidence>
<feature type="domain" description="Aminoglycoside phosphotransferase" evidence="10">
    <location>
        <begin position="27"/>
        <end position="261"/>
    </location>
</feature>
<accession>A0AAW7XIU4</accession>
<comment type="catalytic activity">
    <reaction evidence="8">
        <text>L-homoserine + ATP = O-phospho-L-homoserine + ADP + H(+)</text>
        <dbReference type="Rhea" id="RHEA:13985"/>
        <dbReference type="ChEBI" id="CHEBI:15378"/>
        <dbReference type="ChEBI" id="CHEBI:30616"/>
        <dbReference type="ChEBI" id="CHEBI:57476"/>
        <dbReference type="ChEBI" id="CHEBI:57590"/>
        <dbReference type="ChEBI" id="CHEBI:456216"/>
        <dbReference type="EC" id="2.7.1.39"/>
    </reaction>
</comment>
<gene>
    <name evidence="8" type="primary">thrB</name>
    <name evidence="11" type="ORF">Q4490_06975</name>
</gene>
<dbReference type="NCBIfam" id="TIGR00938">
    <property type="entry name" value="thrB_alt"/>
    <property type="match status" value="1"/>
</dbReference>
<keyword evidence="1 8" id="KW-0028">Amino-acid biosynthesis</keyword>
<evidence type="ECO:0000313" key="11">
    <source>
        <dbReference type="EMBL" id="MDO6453303.1"/>
    </source>
</evidence>
<dbReference type="GO" id="GO:0009088">
    <property type="term" value="P:threonine biosynthetic process"/>
    <property type="evidence" value="ECO:0007669"/>
    <property type="project" value="UniProtKB-UniRule"/>
</dbReference>
<organism evidence="11 12">
    <name type="scientific">Neptunomonas phycophila</name>
    <dbReference type="NCBI Taxonomy" id="1572645"/>
    <lineage>
        <taxon>Bacteria</taxon>
        <taxon>Pseudomonadati</taxon>
        <taxon>Pseudomonadota</taxon>
        <taxon>Gammaproteobacteria</taxon>
        <taxon>Oceanospirillales</taxon>
        <taxon>Oceanospirillaceae</taxon>
        <taxon>Neptunomonas</taxon>
    </lineage>
</organism>
<dbReference type="RefSeq" id="WP_075174093.1">
    <property type="nucleotide sequence ID" value="NZ_CAXPFL010000048.1"/>
</dbReference>
<evidence type="ECO:0000256" key="5">
    <source>
        <dbReference type="ARBA" id="ARBA00022777"/>
    </source>
</evidence>
<comment type="pathway">
    <text evidence="8">Amino-acid biosynthesis; L-threonine biosynthesis; L-threonine from L-aspartate: step 4/5.</text>
</comment>
<dbReference type="SUPFAM" id="SSF56112">
    <property type="entry name" value="Protein kinase-like (PK-like)"/>
    <property type="match status" value="1"/>
</dbReference>
<dbReference type="EMBL" id="JAUOPG010000003">
    <property type="protein sequence ID" value="MDO6453303.1"/>
    <property type="molecule type" value="Genomic_DNA"/>
</dbReference>
<evidence type="ECO:0000256" key="9">
    <source>
        <dbReference type="NCBIfam" id="TIGR00938"/>
    </source>
</evidence>
<dbReference type="InterPro" id="IPR050249">
    <property type="entry name" value="Pseudomonas-type_ThrB"/>
</dbReference>
<sequence length="326" mass="36877">MAVYTQLSQQDFTQLLGQFPLGTLVRFKGIDGGIENTNYFVTLSKDGNEAEYVLTLFEEFTMEDMPFFVELTTWLAERGIALPSPFKDKHGIALKKIHNRPALLQPKFEGSHVAKADLTPAHCASIGAHLARFHVAGENFYLRRQAHRGVFWWRRESQNIARFLTEEDNALLKSEVALFDELREQPWGLPMGVVHGDLFHDNALFIGDEVSAILDVYNAATAFLLFDLAIVANDWCTRADGSVDPERESALLAAYNRERPFTDNEHKAWPQLTRTAAMRFWLSRLIPACGIEQANRQGGSDMVLKDPDELKRILLYRIANPSQLPG</sequence>
<evidence type="ECO:0000256" key="3">
    <source>
        <dbReference type="ARBA" id="ARBA00022697"/>
    </source>
</evidence>
<evidence type="ECO:0000256" key="6">
    <source>
        <dbReference type="ARBA" id="ARBA00022840"/>
    </source>
</evidence>
<keyword evidence="4 8" id="KW-0547">Nucleotide-binding</keyword>
<dbReference type="Pfam" id="PF01636">
    <property type="entry name" value="APH"/>
    <property type="match status" value="1"/>
</dbReference>
<dbReference type="CDD" id="cd05153">
    <property type="entry name" value="HomoserineK_II"/>
    <property type="match status" value="1"/>
</dbReference>
<name>A0AAW7XIU4_9GAMM</name>
<dbReference type="GO" id="GO:0004413">
    <property type="term" value="F:homoserine kinase activity"/>
    <property type="evidence" value="ECO:0007669"/>
    <property type="project" value="UniProtKB-UniRule"/>
</dbReference>
<dbReference type="InterPro" id="IPR011009">
    <property type="entry name" value="Kinase-like_dom_sf"/>
</dbReference>
<dbReference type="Gene3D" id="3.30.200.20">
    <property type="entry name" value="Phosphorylase Kinase, domain 1"/>
    <property type="match status" value="1"/>
</dbReference>
<keyword evidence="3 8" id="KW-0791">Threonine biosynthesis</keyword>
<dbReference type="PANTHER" id="PTHR21064:SF6">
    <property type="entry name" value="AMINOGLYCOSIDE PHOSPHOTRANSFERASE DOMAIN-CONTAINING PROTEIN"/>
    <property type="match status" value="1"/>
</dbReference>
<evidence type="ECO:0000256" key="1">
    <source>
        <dbReference type="ARBA" id="ARBA00022605"/>
    </source>
</evidence>
<dbReference type="HAMAP" id="MF_00301">
    <property type="entry name" value="Homoser_kinase_2"/>
    <property type="match status" value="1"/>
</dbReference>
<evidence type="ECO:0000313" key="12">
    <source>
        <dbReference type="Proteomes" id="UP001169862"/>
    </source>
</evidence>
<dbReference type="NCBIfam" id="NF003558">
    <property type="entry name" value="PRK05231.1"/>
    <property type="match status" value="1"/>
</dbReference>
<evidence type="ECO:0000256" key="2">
    <source>
        <dbReference type="ARBA" id="ARBA00022679"/>
    </source>
</evidence>
<evidence type="ECO:0000256" key="8">
    <source>
        <dbReference type="HAMAP-Rule" id="MF_00301"/>
    </source>
</evidence>
<protein>
    <recommendedName>
        <fullName evidence="8 9">Homoserine kinase</fullName>
        <shortName evidence="8">HK</shortName>
        <shortName evidence="8">HSK</shortName>
        <ecNumber evidence="8 9">2.7.1.39</ecNumber>
    </recommendedName>
</protein>
<proteinExistence type="inferred from homology"/>
<dbReference type="Gene3D" id="3.90.1200.10">
    <property type="match status" value="1"/>
</dbReference>
<dbReference type="GeneID" id="89457921"/>
<keyword evidence="6 8" id="KW-0067">ATP-binding</keyword>
<dbReference type="AlphaFoldDB" id="A0AAW7XIU4"/>
<dbReference type="GO" id="GO:0005524">
    <property type="term" value="F:ATP binding"/>
    <property type="evidence" value="ECO:0007669"/>
    <property type="project" value="UniProtKB-KW"/>
</dbReference>
<keyword evidence="2 8" id="KW-0808">Transferase</keyword>
<dbReference type="EC" id="2.7.1.39" evidence="8 9"/>
<dbReference type="PANTHER" id="PTHR21064">
    <property type="entry name" value="AMINOGLYCOSIDE PHOSPHOTRANSFERASE DOMAIN-CONTAINING PROTEIN-RELATED"/>
    <property type="match status" value="1"/>
</dbReference>
<keyword evidence="5 8" id="KW-0418">Kinase</keyword>
<evidence type="ECO:0000256" key="4">
    <source>
        <dbReference type="ARBA" id="ARBA00022741"/>
    </source>
</evidence>
<dbReference type="InterPro" id="IPR005280">
    <property type="entry name" value="Homoserine_kinase_II"/>
</dbReference>
<reference evidence="11" key="1">
    <citation type="submission" date="2023-07" db="EMBL/GenBank/DDBJ databases">
        <title>Genome content predicts the carbon catabolic preferences of heterotrophic bacteria.</title>
        <authorList>
            <person name="Gralka M."/>
        </authorList>
    </citation>
    <scope>NUCLEOTIDE SEQUENCE</scope>
    <source>
        <strain evidence="11">I2M16</strain>
    </source>
</reference>